<evidence type="ECO:0000256" key="5">
    <source>
        <dbReference type="ARBA" id="ARBA00023001"/>
    </source>
</evidence>
<sequence>MILLFTYLSCGAVFAQDAVPEIDPFAGINEETDWNVFDQESGATDDLSNFGHDYTKALKLCYKFFYAQMSGKLPEDHPLEWRGDSALNDGKDNGVDLSGGYYDGGGFIKYNFPMAFATTMMAWSTIHYWRTLKDVGETKAALETLRWGADYLMKCHPENGVFYVQVSDKTADENFWGRIEDGEKLNYQRKSYKIDANHKGTEPLAEAAAALAATSIVFSEIDSYYADDCRRHAEELWEMAWKPDQRRTYHTTFPEAAKAYKSWTGFYDELAWGAAWLHKATGKQKYLIQAMGVYRNQHLEKDISLFSWDNKIPGVHYLMAEITKKANFKNTLRLFCRDKNHGGKAKRTPLGMVFLGDWGPLRYAASSAGLCFLAAQMKLDPDSNFVLGQSQLGYILGDNGRSYVVGYGTDFPTRYYHKESFCPEQPEPCGSFTGIPNRHQLDGALVGGPDEFDRYDDDPWKQQQSSVAMDYNAMLLFALLGKIDHETYGSKPPPRLAPGKGLKIGDMGQSGARSQGDPEGYDPDRPDSGNRIDYYHALQKSLLFYHAQRAGEIPEGFPIVWRKNATMQDIDGDETDLTGGYFNGGGTMKYSFPMAYSITILAWSVIEYPSSYGEHLEEVKDIIKHGADWLHNSARSTKIVASIGNQTYEDEFWGRAEDMKADRPIYSVTDSQGGTDLAAQIVCALASTSIVFSDNQEYSQKLISKAETVMQFAESNEGFFAENVPEAGLYQTMNFKDELAWANLWMYRALKEEDSATTYLETARNIADSEETLQSNPKIFDVDTKVAAVQLMLAIEEDEETTVHLDEIKSFCDFYSEDVTKTVYGLAYPSPFQATGYASSASFLCFLAAQKLSGKIEPGIRSSWKTFGFKQMDYLLGSSGRSYLVGYGDSYPTQAFHRGASCPNRPLQCTAEGYKDRDAPNMQILNGALVSGPDADEHFIDKRLGTKYTAVNLDRNAVFTAALSAAEFAKNQKDDNIDSSSIRAAINTASILLLPILLYI</sequence>
<evidence type="ECO:0000259" key="11">
    <source>
        <dbReference type="Pfam" id="PF00759"/>
    </source>
</evidence>
<dbReference type="GO" id="GO:0030245">
    <property type="term" value="P:cellulose catabolic process"/>
    <property type="evidence" value="ECO:0007669"/>
    <property type="project" value="UniProtKB-KW"/>
</dbReference>
<proteinExistence type="inferred from homology"/>
<dbReference type="SUPFAM" id="SSF48208">
    <property type="entry name" value="Six-hairpin glycosidases"/>
    <property type="match status" value="2"/>
</dbReference>
<feature type="domain" description="Glycoside hydrolase family 9" evidence="11">
    <location>
        <begin position="54"/>
        <end position="479"/>
    </location>
</feature>
<reference evidence="12" key="1">
    <citation type="journal article" date="2010" name="Science">
        <title>Plasticity of animal genome architecture unmasked by rapid evolution of a pelagic tunicate.</title>
        <authorList>
            <person name="Denoeud F."/>
            <person name="Henriet S."/>
            <person name="Mungpakdee S."/>
            <person name="Aury J.M."/>
            <person name="Da Silva C."/>
            <person name="Brinkmann H."/>
            <person name="Mikhaleva J."/>
            <person name="Olsen L.C."/>
            <person name="Jubin C."/>
            <person name="Canestro C."/>
            <person name="Bouquet J.M."/>
            <person name="Danks G."/>
            <person name="Poulain J."/>
            <person name="Campsteijn C."/>
            <person name="Adamski M."/>
            <person name="Cross I."/>
            <person name="Yadetie F."/>
            <person name="Muffato M."/>
            <person name="Louis A."/>
            <person name="Butcher S."/>
            <person name="Tsagkogeorga G."/>
            <person name="Konrad A."/>
            <person name="Singh S."/>
            <person name="Jensen M.F."/>
            <person name="Cong E.H."/>
            <person name="Eikeseth-Otteraa H."/>
            <person name="Noel B."/>
            <person name="Anthouard V."/>
            <person name="Porcel B.M."/>
            <person name="Kachouri-Lafond R."/>
            <person name="Nishino A."/>
            <person name="Ugolini M."/>
            <person name="Chourrout P."/>
            <person name="Nishida H."/>
            <person name="Aasland R."/>
            <person name="Huzurbazar S."/>
            <person name="Westhof E."/>
            <person name="Delsuc F."/>
            <person name="Lehrach H."/>
            <person name="Reinhardt R."/>
            <person name="Weissenbach J."/>
            <person name="Roy S.W."/>
            <person name="Artiguenave F."/>
            <person name="Postlethwait J.H."/>
            <person name="Manak J.R."/>
            <person name="Thompson E.M."/>
            <person name="Jaillon O."/>
            <person name="Du Pasquier L."/>
            <person name="Boudinot P."/>
            <person name="Liberles D.A."/>
            <person name="Volff J.N."/>
            <person name="Philippe H."/>
            <person name="Lenhard B."/>
            <person name="Roest Crollius H."/>
            <person name="Wincker P."/>
            <person name="Chourrout D."/>
        </authorList>
    </citation>
    <scope>NUCLEOTIDE SEQUENCE [LARGE SCALE GENOMIC DNA]</scope>
</reference>
<dbReference type="GO" id="GO:0008810">
    <property type="term" value="F:cellulase activity"/>
    <property type="evidence" value="ECO:0007669"/>
    <property type="project" value="UniProtKB-EC"/>
</dbReference>
<dbReference type="InterPro" id="IPR001701">
    <property type="entry name" value="Glyco_hydro_9"/>
</dbReference>
<evidence type="ECO:0000256" key="8">
    <source>
        <dbReference type="ARBA" id="ARBA00023326"/>
    </source>
</evidence>
<dbReference type="InterPro" id="IPR012341">
    <property type="entry name" value="6hp_glycosidase-like_sf"/>
</dbReference>
<evidence type="ECO:0000313" key="12">
    <source>
        <dbReference type="EMBL" id="CBY17902.1"/>
    </source>
</evidence>
<accession>E4X2P9</accession>
<keyword evidence="10" id="KW-0732">Signal</keyword>
<dbReference type="EMBL" id="FN653023">
    <property type="protein sequence ID" value="CBY17902.1"/>
    <property type="molecule type" value="Genomic_DNA"/>
</dbReference>
<evidence type="ECO:0000256" key="2">
    <source>
        <dbReference type="ARBA" id="ARBA00007072"/>
    </source>
</evidence>
<evidence type="ECO:0000256" key="7">
    <source>
        <dbReference type="ARBA" id="ARBA00023295"/>
    </source>
</evidence>
<keyword evidence="4" id="KW-0378">Hydrolase</keyword>
<dbReference type="OrthoDB" id="10257085at2759"/>
<dbReference type="InParanoid" id="E4X2P9"/>
<feature type="domain" description="Glycoside hydrolase family 9" evidence="11">
    <location>
        <begin position="534"/>
        <end position="963"/>
    </location>
</feature>
<evidence type="ECO:0000256" key="3">
    <source>
        <dbReference type="ARBA" id="ARBA00012601"/>
    </source>
</evidence>
<evidence type="ECO:0000313" key="13">
    <source>
        <dbReference type="Proteomes" id="UP000001307"/>
    </source>
</evidence>
<feature type="region of interest" description="Disordered" evidence="9">
    <location>
        <begin position="488"/>
        <end position="530"/>
    </location>
</feature>
<dbReference type="AlphaFoldDB" id="E4X2P9"/>
<feature type="signal peptide" evidence="10">
    <location>
        <begin position="1"/>
        <end position="15"/>
    </location>
</feature>
<organism evidence="12">
    <name type="scientific">Oikopleura dioica</name>
    <name type="common">Tunicate</name>
    <dbReference type="NCBI Taxonomy" id="34765"/>
    <lineage>
        <taxon>Eukaryota</taxon>
        <taxon>Metazoa</taxon>
        <taxon>Chordata</taxon>
        <taxon>Tunicata</taxon>
        <taxon>Appendicularia</taxon>
        <taxon>Copelata</taxon>
        <taxon>Oikopleuridae</taxon>
        <taxon>Oikopleura</taxon>
    </lineage>
</organism>
<keyword evidence="8" id="KW-0624">Polysaccharide degradation</keyword>
<evidence type="ECO:0000256" key="4">
    <source>
        <dbReference type="ARBA" id="ARBA00022801"/>
    </source>
</evidence>
<dbReference type="EC" id="3.2.1.4" evidence="3"/>
<evidence type="ECO:0000256" key="10">
    <source>
        <dbReference type="SAM" id="SignalP"/>
    </source>
</evidence>
<dbReference type="Gene3D" id="1.50.10.10">
    <property type="match status" value="2"/>
</dbReference>
<dbReference type="Proteomes" id="UP000001307">
    <property type="component" value="Unassembled WGS sequence"/>
</dbReference>
<keyword evidence="13" id="KW-1185">Reference proteome</keyword>
<dbReference type="InterPro" id="IPR008928">
    <property type="entry name" value="6-hairpin_glycosidase_sf"/>
</dbReference>
<keyword evidence="7" id="KW-0326">Glycosidase</keyword>
<evidence type="ECO:0000256" key="1">
    <source>
        <dbReference type="ARBA" id="ARBA00000966"/>
    </source>
</evidence>
<gene>
    <name evidence="12" type="ORF">GSOID_T00017527001</name>
</gene>
<evidence type="ECO:0000256" key="9">
    <source>
        <dbReference type="SAM" id="MobiDB-lite"/>
    </source>
</evidence>
<comment type="similarity">
    <text evidence="2">Belongs to the glycosyl hydrolase 9 (cellulase E) family.</text>
</comment>
<evidence type="ECO:0000256" key="6">
    <source>
        <dbReference type="ARBA" id="ARBA00023277"/>
    </source>
</evidence>
<dbReference type="Pfam" id="PF00759">
    <property type="entry name" value="Glyco_hydro_9"/>
    <property type="match status" value="2"/>
</dbReference>
<name>E4X2P9_OIKDI</name>
<keyword evidence="5" id="KW-0136">Cellulose degradation</keyword>
<protein>
    <recommendedName>
        <fullName evidence="3">cellulase</fullName>
        <ecNumber evidence="3">3.2.1.4</ecNumber>
    </recommendedName>
</protein>
<keyword evidence="6" id="KW-0119">Carbohydrate metabolism</keyword>
<feature type="chain" id="PRO_5012610017" description="cellulase" evidence="10">
    <location>
        <begin position="16"/>
        <end position="1000"/>
    </location>
</feature>
<comment type="catalytic activity">
    <reaction evidence="1">
        <text>Endohydrolysis of (1-&gt;4)-beta-D-glucosidic linkages in cellulose, lichenin and cereal beta-D-glucans.</text>
        <dbReference type="EC" id="3.2.1.4"/>
    </reaction>
</comment>
<dbReference type="PANTHER" id="PTHR22298">
    <property type="entry name" value="ENDO-1,4-BETA-GLUCANASE"/>
    <property type="match status" value="1"/>
</dbReference>